<gene>
    <name evidence="1" type="ORF">F0A16_06500</name>
</gene>
<accession>A0A640WFG4</accession>
<dbReference type="GO" id="GO:0016740">
    <property type="term" value="F:transferase activity"/>
    <property type="evidence" value="ECO:0007669"/>
    <property type="project" value="UniProtKB-KW"/>
</dbReference>
<dbReference type="RefSeq" id="WP_149434596.1">
    <property type="nucleotide sequence ID" value="NZ_VTPX01000003.1"/>
</dbReference>
<evidence type="ECO:0000313" key="1">
    <source>
        <dbReference type="EMBL" id="KAA0019003.1"/>
    </source>
</evidence>
<keyword evidence="2" id="KW-1185">Reference proteome</keyword>
<dbReference type="InterPro" id="IPR029044">
    <property type="entry name" value="Nucleotide-diphossugar_trans"/>
</dbReference>
<evidence type="ECO:0000313" key="2">
    <source>
        <dbReference type="Proteomes" id="UP000466024"/>
    </source>
</evidence>
<proteinExistence type="predicted"/>
<sequence>MRSFIKKQKAWLAELLPYMKAARRCGRSLKVQNNRTKTIKKNDILLFVTMKNEVHRLEYFFEYYRGLGVNHFFVVDNGSDDGTSEFLAAQQDVTSFYTEGGYKDSNFGMHWLNYLLFKYGCGHWCFTCDPDEFFIYPHMEHRSLRDLTSHLESINQDSFFTVMLDMYSDKPVAESYYQAGTDPLDTCPYFDGSGYSKQYNTNHRNLFVQGGVRRRIFAKEEPGHAPALNKVPLVKWKWNYVYISSMHMMLPRRLNRCIDERMLTGALLHFKFIGQLDNKVRQEMVAKQHYNDSAEYKQYGAVIEKKDVLYNENVSVKYSGWQDLARRGLINLGGW</sequence>
<dbReference type="Proteomes" id="UP000466024">
    <property type="component" value="Unassembled WGS sequence"/>
</dbReference>
<dbReference type="Pfam" id="PF13704">
    <property type="entry name" value="Glyco_tranf_2_4"/>
    <property type="match status" value="1"/>
</dbReference>
<comment type="caution">
    <text evidence="1">The sequence shown here is derived from an EMBL/GenBank/DDBJ whole genome shotgun (WGS) entry which is preliminary data.</text>
</comment>
<dbReference type="SUPFAM" id="SSF53448">
    <property type="entry name" value="Nucleotide-diphospho-sugar transferases"/>
    <property type="match status" value="1"/>
</dbReference>
<dbReference type="AlphaFoldDB" id="A0A640WFG4"/>
<dbReference type="EMBL" id="VTPX01000003">
    <property type="protein sequence ID" value="KAA0019003.1"/>
    <property type="molecule type" value="Genomic_DNA"/>
</dbReference>
<reference evidence="1 2" key="1">
    <citation type="submission" date="2019-08" db="EMBL/GenBank/DDBJ databases">
        <title>Bioinformatics analysis of the strain L3 and L5.</title>
        <authorList>
            <person name="Li X."/>
        </authorList>
    </citation>
    <scope>NUCLEOTIDE SEQUENCE [LARGE SCALE GENOMIC DNA]</scope>
    <source>
        <strain evidence="1 2">L3</strain>
    </source>
</reference>
<name>A0A640WFG4_9GAMM</name>
<protein>
    <submittedName>
        <fullName evidence="1">Glycosyltransferase family 2 protein</fullName>
    </submittedName>
</protein>
<organism evidence="1 2">
    <name type="scientific">Salinicola corii</name>
    <dbReference type="NCBI Taxonomy" id="2606937"/>
    <lineage>
        <taxon>Bacteria</taxon>
        <taxon>Pseudomonadati</taxon>
        <taxon>Pseudomonadota</taxon>
        <taxon>Gammaproteobacteria</taxon>
        <taxon>Oceanospirillales</taxon>
        <taxon>Halomonadaceae</taxon>
        <taxon>Salinicola</taxon>
    </lineage>
</organism>
<keyword evidence="1" id="KW-0808">Transferase</keyword>